<reference evidence="1 2" key="1">
    <citation type="submission" date="2019-02" db="EMBL/GenBank/DDBJ databases">
        <title>Deep-cultivation of Planctomycetes and their phenomic and genomic characterization uncovers novel biology.</title>
        <authorList>
            <person name="Wiegand S."/>
            <person name="Jogler M."/>
            <person name="Boedeker C."/>
            <person name="Pinto D."/>
            <person name="Vollmers J."/>
            <person name="Rivas-Marin E."/>
            <person name="Kohn T."/>
            <person name="Peeters S.H."/>
            <person name="Heuer A."/>
            <person name="Rast P."/>
            <person name="Oberbeckmann S."/>
            <person name="Bunk B."/>
            <person name="Jeske O."/>
            <person name="Meyerdierks A."/>
            <person name="Storesund J.E."/>
            <person name="Kallscheuer N."/>
            <person name="Luecker S."/>
            <person name="Lage O.M."/>
            <person name="Pohl T."/>
            <person name="Merkel B.J."/>
            <person name="Hornburger P."/>
            <person name="Mueller R.-W."/>
            <person name="Bruemmer F."/>
            <person name="Labrenz M."/>
            <person name="Spormann A.M."/>
            <person name="Op Den Camp H."/>
            <person name="Overmann J."/>
            <person name="Amann R."/>
            <person name="Jetten M.S.M."/>
            <person name="Mascher T."/>
            <person name="Medema M.H."/>
            <person name="Devos D.P."/>
            <person name="Kaster A.-K."/>
            <person name="Ovreas L."/>
            <person name="Rohde M."/>
            <person name="Galperin M.Y."/>
            <person name="Jogler C."/>
        </authorList>
    </citation>
    <scope>NUCLEOTIDE SEQUENCE [LARGE SCALE GENOMIC DNA]</scope>
    <source>
        <strain evidence="1 2">Pla111</strain>
    </source>
</reference>
<dbReference type="Proteomes" id="UP000318995">
    <property type="component" value="Unassembled WGS sequence"/>
</dbReference>
<dbReference type="OrthoDB" id="8241751at2"/>
<evidence type="ECO:0008006" key="3">
    <source>
        <dbReference type="Google" id="ProtNLM"/>
    </source>
</evidence>
<dbReference type="RefSeq" id="WP_146571425.1">
    <property type="nucleotide sequence ID" value="NZ_SJPH01000001.1"/>
</dbReference>
<sequence>MLQTTKVVTQTQVELPQKPVVRRFDIQVGRCGACGKRVHGRHELQTSDAVGAARAGHPR</sequence>
<evidence type="ECO:0000313" key="1">
    <source>
        <dbReference type="EMBL" id="TWT48962.1"/>
    </source>
</evidence>
<keyword evidence="2" id="KW-1185">Reference proteome</keyword>
<comment type="caution">
    <text evidence="1">The sequence shown here is derived from an EMBL/GenBank/DDBJ whole genome shotgun (WGS) entry which is preliminary data.</text>
</comment>
<protein>
    <recommendedName>
        <fullName evidence="3">Transposase IS66 zinc-finger binding domain-containing protein</fullName>
    </recommendedName>
</protein>
<dbReference type="AlphaFoldDB" id="A0A5C5WGQ0"/>
<proteinExistence type="predicted"/>
<accession>A0A5C5WGQ0</accession>
<evidence type="ECO:0000313" key="2">
    <source>
        <dbReference type="Proteomes" id="UP000318995"/>
    </source>
</evidence>
<name>A0A5C5WGQ0_9BACT</name>
<dbReference type="EMBL" id="SJPH01000001">
    <property type="protein sequence ID" value="TWT48962.1"/>
    <property type="molecule type" value="Genomic_DNA"/>
</dbReference>
<organism evidence="1 2">
    <name type="scientific">Botrimarina hoheduenensis</name>
    <dbReference type="NCBI Taxonomy" id="2528000"/>
    <lineage>
        <taxon>Bacteria</taxon>
        <taxon>Pseudomonadati</taxon>
        <taxon>Planctomycetota</taxon>
        <taxon>Planctomycetia</taxon>
        <taxon>Pirellulales</taxon>
        <taxon>Lacipirellulaceae</taxon>
        <taxon>Botrimarina</taxon>
    </lineage>
</organism>
<gene>
    <name evidence="1" type="ORF">Pla111_07400</name>
</gene>